<dbReference type="OrthoDB" id="9775346at2"/>
<reference evidence="1 2" key="1">
    <citation type="submission" date="2016-05" db="EMBL/GenBank/DDBJ databases">
        <title>Draft genome sequence of a porcine commensal Rothia nasimurium.</title>
        <authorList>
            <person name="Gaiser R.A."/>
            <person name="Van Baarlen P."/>
            <person name="Wells J.M."/>
        </authorList>
    </citation>
    <scope>NUCLEOTIDE SEQUENCE [LARGE SCALE GENOMIC DNA]</scope>
    <source>
        <strain evidence="1 2">PT-32</strain>
    </source>
</reference>
<dbReference type="Proteomes" id="UP000192359">
    <property type="component" value="Unassembled WGS sequence"/>
</dbReference>
<comment type="caution">
    <text evidence="1">The sequence shown here is derived from an EMBL/GenBank/DDBJ whole genome shotgun (WGS) entry which is preliminary data.</text>
</comment>
<evidence type="ECO:0000313" key="2">
    <source>
        <dbReference type="Proteomes" id="UP000192359"/>
    </source>
</evidence>
<protein>
    <submittedName>
        <fullName evidence="1">DNA alkylation repair protein</fullName>
    </submittedName>
</protein>
<dbReference type="PANTHER" id="PTHR34070:SF1">
    <property type="entry name" value="DNA ALKYLATION REPAIR PROTEIN"/>
    <property type="match status" value="1"/>
</dbReference>
<dbReference type="InterPro" id="IPR014825">
    <property type="entry name" value="DNA_alkylation"/>
</dbReference>
<sequence length="221" mass="25670">MNFSALHETLTAASNPVNAAPMAAYMRDQFPFLGIKTPQRRELLKPLLAEARTEARTQGIDRTFVEACWQAPEREFQYAALDYLHALRRYLEPEDIDWLRELIEEKSWWDAVDRLDTMVGEILWRNPNDTLILDWAQDANIWVRRVAIDHQRPRKAETNTALLEEIITLNFGSREFFINKAIGWSLREYSKTAPAWVADFIARHSARMAPLSVREGSKRLG</sequence>
<dbReference type="Gene3D" id="1.25.40.290">
    <property type="entry name" value="ARM repeat domains"/>
    <property type="match status" value="1"/>
</dbReference>
<dbReference type="RefSeq" id="WP_083090549.1">
    <property type="nucleotide sequence ID" value="NZ_LXWF01000001.1"/>
</dbReference>
<dbReference type="PANTHER" id="PTHR34070">
    <property type="entry name" value="ARMADILLO-TYPE FOLD"/>
    <property type="match status" value="1"/>
</dbReference>
<dbReference type="Gene3D" id="1.20.1660.10">
    <property type="entry name" value="Hypothetical protein (EF3068)"/>
    <property type="match status" value="1"/>
</dbReference>
<dbReference type="SUPFAM" id="SSF48371">
    <property type="entry name" value="ARM repeat"/>
    <property type="match status" value="1"/>
</dbReference>
<proteinExistence type="predicted"/>
<dbReference type="CDD" id="cd07064">
    <property type="entry name" value="AlkD_like_1"/>
    <property type="match status" value="1"/>
</dbReference>
<evidence type="ECO:0000313" key="1">
    <source>
        <dbReference type="EMBL" id="ORC25087.1"/>
    </source>
</evidence>
<organism evidence="1 2">
    <name type="scientific">Rothia nasimurium</name>
    <dbReference type="NCBI Taxonomy" id="85336"/>
    <lineage>
        <taxon>Bacteria</taxon>
        <taxon>Bacillati</taxon>
        <taxon>Actinomycetota</taxon>
        <taxon>Actinomycetes</taxon>
        <taxon>Micrococcales</taxon>
        <taxon>Micrococcaceae</taxon>
        <taxon>Rothia</taxon>
    </lineage>
</organism>
<dbReference type="EMBL" id="LXWF01000001">
    <property type="protein sequence ID" value="ORC25087.1"/>
    <property type="molecule type" value="Genomic_DNA"/>
</dbReference>
<keyword evidence="2" id="KW-1185">Reference proteome</keyword>
<dbReference type="InterPro" id="IPR016024">
    <property type="entry name" value="ARM-type_fold"/>
</dbReference>
<dbReference type="Pfam" id="PF08713">
    <property type="entry name" value="DNA_alkylation"/>
    <property type="match status" value="1"/>
</dbReference>
<name>A0A1Y1RTP1_9MICC</name>
<dbReference type="AlphaFoldDB" id="A0A1Y1RTP1"/>
<gene>
    <name evidence="1" type="ORF">A7979_08745</name>
</gene>
<accession>A0A1Y1RTP1</accession>